<accession>A0A147KDB7</accession>
<dbReference type="InterPro" id="IPR012340">
    <property type="entry name" value="NA-bd_OB-fold"/>
</dbReference>
<dbReference type="SUPFAM" id="SSF50249">
    <property type="entry name" value="Nucleic acid-binding proteins"/>
    <property type="match status" value="1"/>
</dbReference>
<evidence type="ECO:0008006" key="6">
    <source>
        <dbReference type="Google" id="ProtNLM"/>
    </source>
</evidence>
<evidence type="ECO:0000313" key="5">
    <source>
        <dbReference type="Proteomes" id="UP000074382"/>
    </source>
</evidence>
<dbReference type="GO" id="GO:0003697">
    <property type="term" value="F:single-stranded DNA binding"/>
    <property type="evidence" value="ECO:0007669"/>
    <property type="project" value="InterPro"/>
</dbReference>
<dbReference type="PROSITE" id="PS50935">
    <property type="entry name" value="SSB"/>
    <property type="match status" value="1"/>
</dbReference>
<evidence type="ECO:0000256" key="1">
    <source>
        <dbReference type="ARBA" id="ARBA00023125"/>
    </source>
</evidence>
<dbReference type="AlphaFoldDB" id="A0A147KDB7"/>
<keyword evidence="5" id="KW-1185">Reference proteome</keyword>
<dbReference type="EMBL" id="LGEM01000137">
    <property type="protein sequence ID" value="KUP95257.1"/>
    <property type="molecule type" value="Genomic_DNA"/>
</dbReference>
<dbReference type="Proteomes" id="UP000074382">
    <property type="component" value="Unassembled WGS sequence"/>
</dbReference>
<dbReference type="CDD" id="cd04496">
    <property type="entry name" value="SSB_OBF"/>
    <property type="match status" value="1"/>
</dbReference>
<reference evidence="5" key="1">
    <citation type="journal article" date="2017" name="Acta Aliment.">
        <title>Plant polysaccharide degrading enzyme system of Thermpbifida cellulosilytica TB100 revealed by de novo genome project data.</title>
        <authorList>
            <person name="Toth A."/>
            <person name="Baka E."/>
            <person name="Luzics S."/>
            <person name="Bata-Vidacs I."/>
            <person name="Nagy I."/>
            <person name="Balint B."/>
            <person name="Herceg R."/>
            <person name="Olasz F."/>
            <person name="Wilk T."/>
            <person name="Nagy T."/>
            <person name="Kriszt B."/>
            <person name="Nagy I."/>
            <person name="Kukolya J."/>
        </authorList>
    </citation>
    <scope>NUCLEOTIDE SEQUENCE [LARGE SCALE GENOMIC DNA]</scope>
    <source>
        <strain evidence="5">TB100</strain>
    </source>
</reference>
<dbReference type="Pfam" id="PF00436">
    <property type="entry name" value="SSB"/>
    <property type="match status" value="1"/>
</dbReference>
<dbReference type="STRING" id="665004.AC529_18540"/>
<proteinExistence type="predicted"/>
<dbReference type="OrthoDB" id="5186768at2"/>
<feature type="region of interest" description="Disordered" evidence="3">
    <location>
        <begin position="128"/>
        <end position="153"/>
    </location>
</feature>
<organism evidence="4 5">
    <name type="scientific">Thermobifida cellulosilytica TB100</name>
    <dbReference type="NCBI Taxonomy" id="665004"/>
    <lineage>
        <taxon>Bacteria</taxon>
        <taxon>Bacillati</taxon>
        <taxon>Actinomycetota</taxon>
        <taxon>Actinomycetes</taxon>
        <taxon>Streptosporangiales</taxon>
        <taxon>Nocardiopsidaceae</taxon>
        <taxon>Thermobifida</taxon>
    </lineage>
</organism>
<evidence type="ECO:0000256" key="3">
    <source>
        <dbReference type="SAM" id="MobiDB-lite"/>
    </source>
</evidence>
<evidence type="ECO:0000313" key="4">
    <source>
        <dbReference type="EMBL" id="KUP95257.1"/>
    </source>
</evidence>
<protein>
    <recommendedName>
        <fullName evidence="6">Single-stranded DNA-binding protein</fullName>
    </recommendedName>
</protein>
<gene>
    <name evidence="4" type="ORF">AC529_18540</name>
</gene>
<keyword evidence="1 2" id="KW-0238">DNA-binding</keyword>
<feature type="region of interest" description="Disordered" evidence="3">
    <location>
        <begin position="1"/>
        <end position="25"/>
    </location>
</feature>
<comment type="caution">
    <text evidence="4">The sequence shown here is derived from an EMBL/GenBank/DDBJ whole genome shotgun (WGS) entry which is preliminary data.</text>
</comment>
<evidence type="ECO:0000256" key="2">
    <source>
        <dbReference type="PROSITE-ProRule" id="PRU00252"/>
    </source>
</evidence>
<name>A0A147KDB7_THECS</name>
<dbReference type="InterPro" id="IPR000424">
    <property type="entry name" value="Primosome_PriB/ssb"/>
</dbReference>
<dbReference type="RefSeq" id="WP_068754621.1">
    <property type="nucleotide sequence ID" value="NZ_KQ950181.1"/>
</dbReference>
<dbReference type="Gene3D" id="2.40.50.140">
    <property type="entry name" value="Nucleic acid-binding proteins"/>
    <property type="match status" value="1"/>
</dbReference>
<sequence>MHSTPPVSAPLRADESAQPQARTEVEHRNEVLLAGRVIAEPSVRELPSGDQLVTWRISVNRPRAEKRARQEADPITCVSFRRDMVELTRDWRIGDTVQVTGALRRRFWRSANGVASVFEVEAKTAHRVGTADPVPDHQPRTAVTSRSEAAEGV</sequence>